<keyword evidence="1" id="KW-0732">Signal</keyword>
<name>A0A8S1J3G4_9CHLO</name>
<sequence>MPAVGLNWTCHLLLLLNVFQTCPAQAIPIESEEREDGSRRTTRCAWGCPVHLGILHHLGYRGRKFHLQLFTAVMIFKYLVALHSTCTMHGQLQGYSRQHW</sequence>
<evidence type="ECO:0000313" key="3">
    <source>
        <dbReference type="Proteomes" id="UP000708148"/>
    </source>
</evidence>
<gene>
    <name evidence="2" type="ORF">OSTQU699_LOCUS5899</name>
</gene>
<evidence type="ECO:0000313" key="2">
    <source>
        <dbReference type="EMBL" id="CAD7700540.1"/>
    </source>
</evidence>
<accession>A0A8S1J3G4</accession>
<keyword evidence="3" id="KW-1185">Reference proteome</keyword>
<comment type="caution">
    <text evidence="2">The sequence shown here is derived from an EMBL/GenBank/DDBJ whole genome shotgun (WGS) entry which is preliminary data.</text>
</comment>
<evidence type="ECO:0000256" key="1">
    <source>
        <dbReference type="SAM" id="SignalP"/>
    </source>
</evidence>
<feature type="signal peptide" evidence="1">
    <location>
        <begin position="1"/>
        <end position="26"/>
    </location>
</feature>
<dbReference type="AlphaFoldDB" id="A0A8S1J3G4"/>
<dbReference type="EMBL" id="CAJHUC010001288">
    <property type="protein sequence ID" value="CAD7700540.1"/>
    <property type="molecule type" value="Genomic_DNA"/>
</dbReference>
<protein>
    <recommendedName>
        <fullName evidence="4">Secreted protein</fullName>
    </recommendedName>
</protein>
<reference evidence="2" key="1">
    <citation type="submission" date="2020-12" db="EMBL/GenBank/DDBJ databases">
        <authorList>
            <person name="Iha C."/>
        </authorList>
    </citation>
    <scope>NUCLEOTIDE SEQUENCE</scope>
</reference>
<organism evidence="2 3">
    <name type="scientific">Ostreobium quekettii</name>
    <dbReference type="NCBI Taxonomy" id="121088"/>
    <lineage>
        <taxon>Eukaryota</taxon>
        <taxon>Viridiplantae</taxon>
        <taxon>Chlorophyta</taxon>
        <taxon>core chlorophytes</taxon>
        <taxon>Ulvophyceae</taxon>
        <taxon>TCBD clade</taxon>
        <taxon>Bryopsidales</taxon>
        <taxon>Ostreobineae</taxon>
        <taxon>Ostreobiaceae</taxon>
        <taxon>Ostreobium</taxon>
    </lineage>
</organism>
<feature type="chain" id="PRO_5035906331" description="Secreted protein" evidence="1">
    <location>
        <begin position="27"/>
        <end position="100"/>
    </location>
</feature>
<evidence type="ECO:0008006" key="4">
    <source>
        <dbReference type="Google" id="ProtNLM"/>
    </source>
</evidence>
<proteinExistence type="predicted"/>
<dbReference type="Proteomes" id="UP000708148">
    <property type="component" value="Unassembled WGS sequence"/>
</dbReference>